<feature type="compositionally biased region" description="Acidic residues" evidence="1">
    <location>
        <begin position="1"/>
        <end position="10"/>
    </location>
</feature>
<protein>
    <submittedName>
        <fullName evidence="2">Uncharacterized protein</fullName>
    </submittedName>
</protein>
<dbReference type="AlphaFoldDB" id="A0A9W8JHN0"/>
<organism evidence="2 3">
    <name type="scientific">Candolleomyces eurysporus</name>
    <dbReference type="NCBI Taxonomy" id="2828524"/>
    <lineage>
        <taxon>Eukaryota</taxon>
        <taxon>Fungi</taxon>
        <taxon>Dikarya</taxon>
        <taxon>Basidiomycota</taxon>
        <taxon>Agaricomycotina</taxon>
        <taxon>Agaricomycetes</taxon>
        <taxon>Agaricomycetidae</taxon>
        <taxon>Agaricales</taxon>
        <taxon>Agaricineae</taxon>
        <taxon>Psathyrellaceae</taxon>
        <taxon>Candolleomyces</taxon>
    </lineage>
</organism>
<accession>A0A9W8JHN0</accession>
<evidence type="ECO:0000313" key="3">
    <source>
        <dbReference type="Proteomes" id="UP001140091"/>
    </source>
</evidence>
<dbReference type="OrthoDB" id="3247418at2759"/>
<sequence length="629" mass="71623">MNISIEDGDTDPSNPIASKKASPPSLSEMTEARAALFSSNPSALKSKKFKYRVFYYLCLELDLRRGGHIKDLLRELNNWRIAQGIITSNVLNVNRDLLIQLEEAETNFASGGKSAYRARVRVLYAMCLLRKIQLPQGRVLADHLVAQLKIWKQNPANKHWDFKGPFQELSSLARRKQPTPNPDYLSSAVHLPPTSHVLLGRTLLTEYALDHSNMELPPWVRPAPIKAGSVTHGKLSADQWRTFCCVHLVVTLGRVWGGDSKSQQFKLLTNFMDLVFAIETAGTLSISDDDIALYEFHMNRYLEGFKNLYKEANMVPNHHLALHVPDFLRFLGPGPNQRTFGMERFNYVLQKLKTNRKPGEMEHTFTVTVARRANLLPLIEDPVIREKIAELYDEIHDVLNEDHRGTRIHDVLSLEVVQTPPDSGTCPSVELSDSVYLSLVDQLNSSVTTGHRYVPHQVRTKSPGDITLWQMAERVNFVVSEGVRYQSYMRSPGASNILVQRSPSEWDAQPAQIVQLFRHTRKSFDGKALVETFLEVRYLRPLPASEKSRDPYRHFNGVAGSLWMNQYHSTTSVIRPEQIICHVAKTAMTINGIDQPRLHILPLNRFRRQLEMLERVGARAHVYRSISID</sequence>
<comment type="caution">
    <text evidence="2">The sequence shown here is derived from an EMBL/GenBank/DDBJ whole genome shotgun (WGS) entry which is preliminary data.</text>
</comment>
<gene>
    <name evidence="2" type="ORF">H1R20_g1173</name>
</gene>
<evidence type="ECO:0000256" key="1">
    <source>
        <dbReference type="SAM" id="MobiDB-lite"/>
    </source>
</evidence>
<dbReference type="EMBL" id="JANBPK010000262">
    <property type="protein sequence ID" value="KAJ2935921.1"/>
    <property type="molecule type" value="Genomic_DNA"/>
</dbReference>
<reference evidence="2" key="1">
    <citation type="submission" date="2022-06" db="EMBL/GenBank/DDBJ databases">
        <title>Genome Sequence of Candolleomyces eurysporus.</title>
        <authorList>
            <person name="Buettner E."/>
        </authorList>
    </citation>
    <scope>NUCLEOTIDE SEQUENCE</scope>
    <source>
        <strain evidence="2">VTCC 930004</strain>
    </source>
</reference>
<dbReference type="Proteomes" id="UP001140091">
    <property type="component" value="Unassembled WGS sequence"/>
</dbReference>
<feature type="region of interest" description="Disordered" evidence="1">
    <location>
        <begin position="1"/>
        <end position="25"/>
    </location>
</feature>
<name>A0A9W8JHN0_9AGAR</name>
<proteinExistence type="predicted"/>
<keyword evidence="3" id="KW-1185">Reference proteome</keyword>
<evidence type="ECO:0000313" key="2">
    <source>
        <dbReference type="EMBL" id="KAJ2935921.1"/>
    </source>
</evidence>
<feature type="non-terminal residue" evidence="2">
    <location>
        <position position="1"/>
    </location>
</feature>